<dbReference type="PANTHER" id="PTHR19932">
    <property type="entry name" value="WD REPEAT AND HMG-BOX DNA BINDING PROTEIN"/>
    <property type="match status" value="1"/>
</dbReference>
<dbReference type="PROSITE" id="PS50294">
    <property type="entry name" value="WD_REPEATS_REGION"/>
    <property type="match status" value="1"/>
</dbReference>
<dbReference type="InterPro" id="IPR019775">
    <property type="entry name" value="WD40_repeat_CS"/>
</dbReference>
<dbReference type="GO" id="GO:0043596">
    <property type="term" value="C:nuclear replication fork"/>
    <property type="evidence" value="ECO:0007669"/>
    <property type="project" value="TreeGrafter"/>
</dbReference>
<comment type="subcellular location">
    <subcellularLocation>
        <location evidence="1">Nucleus</location>
    </subcellularLocation>
</comment>
<dbReference type="GO" id="GO:0006281">
    <property type="term" value="P:DNA repair"/>
    <property type="evidence" value="ECO:0007669"/>
    <property type="project" value="TreeGrafter"/>
</dbReference>
<dbReference type="InterPro" id="IPR036322">
    <property type="entry name" value="WD40_repeat_dom_sf"/>
</dbReference>
<dbReference type="InterPro" id="IPR022100">
    <property type="entry name" value="WDHD1/CFT4_beta-prop_2nd"/>
</dbReference>
<dbReference type="PANTHER" id="PTHR19932:SF10">
    <property type="entry name" value="WD REPEAT AND HMG-BOX DNA-BINDING PROTEIN 1"/>
    <property type="match status" value="1"/>
</dbReference>
<feature type="region of interest" description="Disordered" evidence="6">
    <location>
        <begin position="383"/>
        <end position="421"/>
    </location>
</feature>
<dbReference type="AlphaFoldDB" id="A0A6G1HN91"/>
<dbReference type="Pfam" id="PF24817">
    <property type="entry name" value="WD40_WDHD1_1st"/>
    <property type="match status" value="1"/>
</dbReference>
<sequence length="833" mass="91716">MAPPRLRGRPAHTPGPTFLAYTPDGTKLITIGLNNAIRVFHTGSDAEPTTIDNCQDSNTAVAAHNDFFITGCEDGTVSKYSLETNTLDDLLTRCTLPVRDIALSPDGNWAAVASDELVVKVVNTKDTTRVLYLREQSKPVKHVSFDKTGTLLAASCSDGVVYIYSLSSEEPQLQKKLDGLVKSLETDAEASSKIIWHPDGRAFAAPTSSKDVQVVSRSDWTNQRVFQDGHTGDISAAAWSPNGALLATTGLDRKLHLWDAKTQKILASFTDIRAPILALTWHPSQNILSYTNNDGELYIHTDFVPTAYESILQKSLQPAPFINDSLPDARSAPTNGQKAAIPTRPVRRAGTPDSVDAIFDDMSIGGDDGDDFIIDDDGAGYVNGAARPNKRPHDGDGPVPRSKRQAAEPWTPTIHEPFQPASTPWRGNRRYLCLNFTGIVWTVNQETHHTVTVEFYDRSFRRDFHFTDPWMYDKACLNDNGALFSSQPRGSDSAQLYYRPHETWHTRADWRTSLPAGEAVLAIALSDSYIVACTDRGFVRVYTLFGVPVRVSRMKASPAVTCAAWRDYVLVVGNGPVGADGRTQLVYSIENVKRDDVCQSQDVVALPPGGNLQSVFWSDSGDPYIFDDSGVLCVLVHWRTPGQARWVPLLDTTRLDRLAGGRREESYWPVAVAGGKFHCIILKGGERYPYFPRPLLSDFDFEIPLSATVGAEDEDPGRESRAHEQAYVLHSTLVALGEDLLAATRASQAQKMEVARWEVEADKALLQLLAAECREGEERGMKALEIVGLMRDRSGRMLDAAGKVARRFGREVLAGKIEEIADNRLAGLDDDDD</sequence>
<evidence type="ECO:0000259" key="8">
    <source>
        <dbReference type="Pfam" id="PF20946"/>
    </source>
</evidence>
<dbReference type="GO" id="GO:0003682">
    <property type="term" value="F:chromatin binding"/>
    <property type="evidence" value="ECO:0007669"/>
    <property type="project" value="TreeGrafter"/>
</dbReference>
<dbReference type="GO" id="GO:0000278">
    <property type="term" value="P:mitotic cell cycle"/>
    <property type="evidence" value="ECO:0007669"/>
    <property type="project" value="TreeGrafter"/>
</dbReference>
<organism evidence="10 11">
    <name type="scientific">Trichodelitschia bisporula</name>
    <dbReference type="NCBI Taxonomy" id="703511"/>
    <lineage>
        <taxon>Eukaryota</taxon>
        <taxon>Fungi</taxon>
        <taxon>Dikarya</taxon>
        <taxon>Ascomycota</taxon>
        <taxon>Pezizomycotina</taxon>
        <taxon>Dothideomycetes</taxon>
        <taxon>Dothideomycetes incertae sedis</taxon>
        <taxon>Phaeotrichales</taxon>
        <taxon>Phaeotrichaceae</taxon>
        <taxon>Trichodelitschia</taxon>
    </lineage>
</organism>
<proteinExistence type="predicted"/>
<keyword evidence="3" id="KW-0677">Repeat</keyword>
<dbReference type="Pfam" id="PF12341">
    <property type="entry name" value="Mcl1_mid"/>
    <property type="match status" value="1"/>
</dbReference>
<dbReference type="InterPro" id="IPR057646">
    <property type="entry name" value="WD40_WDHD1_1st"/>
</dbReference>
<dbReference type="SUPFAM" id="SSF82171">
    <property type="entry name" value="DPP6 N-terminal domain-like"/>
    <property type="match status" value="1"/>
</dbReference>
<dbReference type="SMART" id="SM00320">
    <property type="entry name" value="WD40"/>
    <property type="match status" value="7"/>
</dbReference>
<dbReference type="GO" id="GO:0006261">
    <property type="term" value="P:DNA-templated DNA replication"/>
    <property type="evidence" value="ECO:0007669"/>
    <property type="project" value="TreeGrafter"/>
</dbReference>
<name>A0A6G1HN91_9PEZI</name>
<evidence type="ECO:0000256" key="3">
    <source>
        <dbReference type="ARBA" id="ARBA00022737"/>
    </source>
</evidence>
<accession>A0A6G1HN91</accession>
<evidence type="ECO:0000313" key="11">
    <source>
        <dbReference type="Proteomes" id="UP000799640"/>
    </source>
</evidence>
<reference evidence="10" key="1">
    <citation type="journal article" date="2020" name="Stud. Mycol.">
        <title>101 Dothideomycetes genomes: a test case for predicting lifestyles and emergence of pathogens.</title>
        <authorList>
            <person name="Haridas S."/>
            <person name="Albert R."/>
            <person name="Binder M."/>
            <person name="Bloem J."/>
            <person name="Labutti K."/>
            <person name="Salamov A."/>
            <person name="Andreopoulos B."/>
            <person name="Baker S."/>
            <person name="Barry K."/>
            <person name="Bills G."/>
            <person name="Bluhm B."/>
            <person name="Cannon C."/>
            <person name="Castanera R."/>
            <person name="Culley D."/>
            <person name="Daum C."/>
            <person name="Ezra D."/>
            <person name="Gonzalez J."/>
            <person name="Henrissat B."/>
            <person name="Kuo A."/>
            <person name="Liang C."/>
            <person name="Lipzen A."/>
            <person name="Lutzoni F."/>
            <person name="Magnuson J."/>
            <person name="Mondo S."/>
            <person name="Nolan M."/>
            <person name="Ohm R."/>
            <person name="Pangilinan J."/>
            <person name="Park H.-J."/>
            <person name="Ramirez L."/>
            <person name="Alfaro M."/>
            <person name="Sun H."/>
            <person name="Tritt A."/>
            <person name="Yoshinaga Y."/>
            <person name="Zwiers L.-H."/>
            <person name="Turgeon B."/>
            <person name="Goodwin S."/>
            <person name="Spatafora J."/>
            <person name="Crous P."/>
            <person name="Grigoriev I."/>
        </authorList>
    </citation>
    <scope>NUCLEOTIDE SEQUENCE</scope>
    <source>
        <strain evidence="10">CBS 262.69</strain>
    </source>
</reference>
<keyword evidence="2 5" id="KW-0853">WD repeat</keyword>
<dbReference type="InterPro" id="IPR048591">
    <property type="entry name" value="WDHD1/CFT4_hel"/>
</dbReference>
<feature type="domain" description="WDHD1/CFT4 second beta-propeller" evidence="7">
    <location>
        <begin position="416"/>
        <end position="705"/>
    </location>
</feature>
<dbReference type="InterPro" id="IPR001680">
    <property type="entry name" value="WD40_rpt"/>
</dbReference>
<evidence type="ECO:0000259" key="7">
    <source>
        <dbReference type="Pfam" id="PF12341"/>
    </source>
</evidence>
<dbReference type="Gene3D" id="2.130.10.10">
    <property type="entry name" value="YVTN repeat-like/Quinoprotein amine dehydrogenase"/>
    <property type="match status" value="2"/>
</dbReference>
<keyword evidence="11" id="KW-1185">Reference proteome</keyword>
<protein>
    <submittedName>
        <fullName evidence="10">Chromosome segregation protein-like protein</fullName>
    </submittedName>
</protein>
<feature type="domain" description="WDHD1/CFT4 helical bundle" evidence="8">
    <location>
        <begin position="722"/>
        <end position="825"/>
    </location>
</feature>
<dbReference type="Pfam" id="PF20946">
    <property type="entry name" value="Ctf4_C"/>
    <property type="match status" value="1"/>
</dbReference>
<feature type="repeat" description="WD" evidence="5">
    <location>
        <begin position="133"/>
        <end position="174"/>
    </location>
</feature>
<evidence type="ECO:0000256" key="4">
    <source>
        <dbReference type="ARBA" id="ARBA00023242"/>
    </source>
</evidence>
<dbReference type="PROSITE" id="PS00678">
    <property type="entry name" value="WD_REPEATS_1"/>
    <property type="match status" value="1"/>
</dbReference>
<evidence type="ECO:0000256" key="2">
    <source>
        <dbReference type="ARBA" id="ARBA00022574"/>
    </source>
</evidence>
<dbReference type="SUPFAM" id="SSF50978">
    <property type="entry name" value="WD40 repeat-like"/>
    <property type="match status" value="1"/>
</dbReference>
<feature type="repeat" description="WD" evidence="5">
    <location>
        <begin position="227"/>
        <end position="268"/>
    </location>
</feature>
<gene>
    <name evidence="10" type="ORF">EJ06DRAFT_515490</name>
</gene>
<evidence type="ECO:0000313" key="10">
    <source>
        <dbReference type="EMBL" id="KAF2397225.1"/>
    </source>
</evidence>
<dbReference type="EMBL" id="ML996704">
    <property type="protein sequence ID" value="KAF2397225.1"/>
    <property type="molecule type" value="Genomic_DNA"/>
</dbReference>
<evidence type="ECO:0000256" key="1">
    <source>
        <dbReference type="ARBA" id="ARBA00004123"/>
    </source>
</evidence>
<evidence type="ECO:0000259" key="9">
    <source>
        <dbReference type="Pfam" id="PF24817"/>
    </source>
</evidence>
<dbReference type="Proteomes" id="UP000799640">
    <property type="component" value="Unassembled WGS sequence"/>
</dbReference>
<dbReference type="PROSITE" id="PS50082">
    <property type="entry name" value="WD_REPEATS_2"/>
    <property type="match status" value="2"/>
</dbReference>
<dbReference type="InterPro" id="IPR015943">
    <property type="entry name" value="WD40/YVTN_repeat-like_dom_sf"/>
</dbReference>
<dbReference type="OrthoDB" id="427368at2759"/>
<feature type="domain" description="WDHD1 first WD40" evidence="9">
    <location>
        <begin position="9"/>
        <end position="298"/>
    </location>
</feature>
<evidence type="ECO:0000256" key="6">
    <source>
        <dbReference type="SAM" id="MobiDB-lite"/>
    </source>
</evidence>
<keyword evidence="4" id="KW-0539">Nucleus</keyword>
<evidence type="ECO:0000256" key="5">
    <source>
        <dbReference type="PROSITE-ProRule" id="PRU00221"/>
    </source>
</evidence>